<dbReference type="FunFam" id="3.30.70.270:FF:000001">
    <property type="entry name" value="Diguanylate cyclase domain protein"/>
    <property type="match status" value="1"/>
</dbReference>
<keyword evidence="3" id="KW-0812">Transmembrane</keyword>
<keyword evidence="3" id="KW-0472">Membrane</keyword>
<evidence type="ECO:0000256" key="1">
    <source>
        <dbReference type="ARBA" id="ARBA00012528"/>
    </source>
</evidence>
<dbReference type="NCBIfam" id="TIGR00254">
    <property type="entry name" value="GGDEF"/>
    <property type="match status" value="1"/>
</dbReference>
<evidence type="ECO:0000313" key="6">
    <source>
        <dbReference type="Proteomes" id="UP000249453"/>
    </source>
</evidence>
<evidence type="ECO:0000259" key="4">
    <source>
        <dbReference type="PROSITE" id="PS50887"/>
    </source>
</evidence>
<organism evidence="5 6">
    <name type="scientific">Falsochrobactrum ovis</name>
    <dbReference type="NCBI Taxonomy" id="1293442"/>
    <lineage>
        <taxon>Bacteria</taxon>
        <taxon>Pseudomonadati</taxon>
        <taxon>Pseudomonadota</taxon>
        <taxon>Alphaproteobacteria</taxon>
        <taxon>Hyphomicrobiales</taxon>
        <taxon>Brucellaceae</taxon>
        <taxon>Falsochrobactrum</taxon>
    </lineage>
</organism>
<dbReference type="GO" id="GO:0052621">
    <property type="term" value="F:diguanylate cyclase activity"/>
    <property type="evidence" value="ECO:0007669"/>
    <property type="project" value="UniProtKB-EC"/>
</dbReference>
<feature type="domain" description="GGDEF" evidence="4">
    <location>
        <begin position="196"/>
        <end position="328"/>
    </location>
</feature>
<dbReference type="Proteomes" id="UP000249453">
    <property type="component" value="Unassembled WGS sequence"/>
</dbReference>
<reference evidence="5 6" key="1">
    <citation type="submission" date="2018-06" db="EMBL/GenBank/DDBJ databases">
        <title>Genomic Encyclopedia of Type Strains, Phase IV (KMG-IV): sequencing the most valuable type-strain genomes for metagenomic binning, comparative biology and taxonomic classification.</title>
        <authorList>
            <person name="Goeker M."/>
        </authorList>
    </citation>
    <scope>NUCLEOTIDE SEQUENCE [LARGE SCALE GENOMIC DNA]</scope>
    <source>
        <strain evidence="5 6">DSM 26720</strain>
    </source>
</reference>
<evidence type="ECO:0000313" key="5">
    <source>
        <dbReference type="EMBL" id="RAK30882.1"/>
    </source>
</evidence>
<dbReference type="InterPro" id="IPR050469">
    <property type="entry name" value="Diguanylate_Cyclase"/>
</dbReference>
<feature type="transmembrane region" description="Helical" evidence="3">
    <location>
        <begin position="66"/>
        <end position="86"/>
    </location>
</feature>
<dbReference type="AlphaFoldDB" id="A0A364JW64"/>
<keyword evidence="6" id="KW-1185">Reference proteome</keyword>
<name>A0A364JW64_9HYPH</name>
<dbReference type="GO" id="GO:1902201">
    <property type="term" value="P:negative regulation of bacterial-type flagellum-dependent cell motility"/>
    <property type="evidence" value="ECO:0007669"/>
    <property type="project" value="TreeGrafter"/>
</dbReference>
<dbReference type="GO" id="GO:0043709">
    <property type="term" value="P:cell adhesion involved in single-species biofilm formation"/>
    <property type="evidence" value="ECO:0007669"/>
    <property type="project" value="TreeGrafter"/>
</dbReference>
<dbReference type="Pfam" id="PF00990">
    <property type="entry name" value="GGDEF"/>
    <property type="match status" value="1"/>
</dbReference>
<gene>
    <name evidence="5" type="ORF">C7374_10315</name>
</gene>
<dbReference type="SUPFAM" id="SSF55073">
    <property type="entry name" value="Nucleotide cyclase"/>
    <property type="match status" value="1"/>
</dbReference>
<dbReference type="EC" id="2.7.7.65" evidence="1"/>
<accession>A0A364JW64</accession>
<feature type="transmembrane region" description="Helical" evidence="3">
    <location>
        <begin position="98"/>
        <end position="116"/>
    </location>
</feature>
<dbReference type="EMBL" id="QLMK01000003">
    <property type="protein sequence ID" value="RAK30882.1"/>
    <property type="molecule type" value="Genomic_DNA"/>
</dbReference>
<dbReference type="InterPro" id="IPR000160">
    <property type="entry name" value="GGDEF_dom"/>
</dbReference>
<sequence>MLNFPADGGINAILSAFFYTLSVLLVCDGLLQRSTKKMPLFAYLVITSIILCGIAYYYYHDRDLTLRIYVLNYGFGLIFLYSLLNLLSLRRGIFTEKLLFWLLAAFTAQFFVRTALTSHGIPSDGVEFSTSIFWLTLQFSLAILGVAFSLALLAVVVSDKMFTLEQERAVDPLTNLLNRRGFTEQAEKLLSDEAETPISLLQLDIDYFKSINDTFGHPVGDCVLTSVAQIISKVSGPSAICARMGGEEFSVLVPRTGPANAFRLADKIRRAVKETHYTVLPAKRKITVSIGVATAKPHFTLDRLLLVADNALYAAKRSGRDRIESTSETVSKRREIATY</sequence>
<comment type="catalytic activity">
    <reaction evidence="2">
        <text>2 GTP = 3',3'-c-di-GMP + 2 diphosphate</text>
        <dbReference type="Rhea" id="RHEA:24898"/>
        <dbReference type="ChEBI" id="CHEBI:33019"/>
        <dbReference type="ChEBI" id="CHEBI:37565"/>
        <dbReference type="ChEBI" id="CHEBI:58805"/>
        <dbReference type="EC" id="2.7.7.65"/>
    </reaction>
</comment>
<dbReference type="PROSITE" id="PS50887">
    <property type="entry name" value="GGDEF"/>
    <property type="match status" value="1"/>
</dbReference>
<dbReference type="CDD" id="cd01949">
    <property type="entry name" value="GGDEF"/>
    <property type="match status" value="1"/>
</dbReference>
<proteinExistence type="predicted"/>
<feature type="transmembrane region" description="Helical" evidence="3">
    <location>
        <begin position="12"/>
        <end position="31"/>
    </location>
</feature>
<dbReference type="InterPro" id="IPR029787">
    <property type="entry name" value="Nucleotide_cyclase"/>
</dbReference>
<dbReference type="Gene3D" id="3.30.70.270">
    <property type="match status" value="1"/>
</dbReference>
<protein>
    <recommendedName>
        <fullName evidence="1">diguanylate cyclase</fullName>
        <ecNumber evidence="1">2.7.7.65</ecNumber>
    </recommendedName>
</protein>
<dbReference type="InterPro" id="IPR043128">
    <property type="entry name" value="Rev_trsase/Diguanyl_cyclase"/>
</dbReference>
<dbReference type="PANTHER" id="PTHR45138:SF9">
    <property type="entry name" value="DIGUANYLATE CYCLASE DGCM-RELATED"/>
    <property type="match status" value="1"/>
</dbReference>
<keyword evidence="3" id="KW-1133">Transmembrane helix</keyword>
<dbReference type="PANTHER" id="PTHR45138">
    <property type="entry name" value="REGULATORY COMPONENTS OF SENSORY TRANSDUCTION SYSTEM"/>
    <property type="match status" value="1"/>
</dbReference>
<feature type="transmembrane region" description="Helical" evidence="3">
    <location>
        <begin position="136"/>
        <end position="158"/>
    </location>
</feature>
<comment type="caution">
    <text evidence="5">The sequence shown here is derived from an EMBL/GenBank/DDBJ whole genome shotgun (WGS) entry which is preliminary data.</text>
</comment>
<evidence type="ECO:0000256" key="3">
    <source>
        <dbReference type="SAM" id="Phobius"/>
    </source>
</evidence>
<feature type="transmembrane region" description="Helical" evidence="3">
    <location>
        <begin position="40"/>
        <end position="60"/>
    </location>
</feature>
<evidence type="ECO:0000256" key="2">
    <source>
        <dbReference type="ARBA" id="ARBA00034247"/>
    </source>
</evidence>
<dbReference type="SMART" id="SM00267">
    <property type="entry name" value="GGDEF"/>
    <property type="match status" value="1"/>
</dbReference>
<dbReference type="GO" id="GO:0005886">
    <property type="term" value="C:plasma membrane"/>
    <property type="evidence" value="ECO:0007669"/>
    <property type="project" value="TreeGrafter"/>
</dbReference>